<dbReference type="EMBL" id="CZBX01000005">
    <property type="protein sequence ID" value="CUQ86264.1"/>
    <property type="molecule type" value="Genomic_DNA"/>
</dbReference>
<proteinExistence type="predicted"/>
<dbReference type="Pfam" id="PF02540">
    <property type="entry name" value="NAD_synthase"/>
    <property type="match status" value="1"/>
</dbReference>
<dbReference type="PIRSF" id="PIRSF006661">
    <property type="entry name" value="PP-lp_UCP006661"/>
    <property type="match status" value="1"/>
</dbReference>
<dbReference type="GO" id="GO:0006163">
    <property type="term" value="P:purine nucleotide metabolic process"/>
    <property type="evidence" value="ECO:0007669"/>
    <property type="project" value="UniProtKB-ARBA"/>
</dbReference>
<dbReference type="CDD" id="cd01990">
    <property type="entry name" value="LarE-like"/>
    <property type="match status" value="1"/>
</dbReference>
<accession>A0A174ZGC3</accession>
<dbReference type="RefSeq" id="WP_055172013.1">
    <property type="nucleotide sequence ID" value="NZ_CZBX01000005.1"/>
</dbReference>
<dbReference type="AlphaFoldDB" id="A0A174ZGC3"/>
<organism evidence="3 4">
    <name type="scientific">[Ruminococcus] torques</name>
    <dbReference type="NCBI Taxonomy" id="33039"/>
    <lineage>
        <taxon>Bacteria</taxon>
        <taxon>Bacillati</taxon>
        <taxon>Bacillota</taxon>
        <taxon>Clostridia</taxon>
        <taxon>Lachnospirales</taxon>
        <taxon>Lachnospiraceae</taxon>
        <taxon>Mediterraneibacter</taxon>
    </lineage>
</organism>
<feature type="active site" description="Nucleophile and sulfur donor" evidence="1">
    <location>
        <position position="177"/>
    </location>
</feature>
<reference evidence="3 4" key="1">
    <citation type="submission" date="2015-09" db="EMBL/GenBank/DDBJ databases">
        <authorList>
            <consortium name="Pathogen Informatics"/>
        </authorList>
    </citation>
    <scope>NUCLEOTIDE SEQUENCE [LARGE SCALE GENOMIC DNA]</scope>
    <source>
        <strain evidence="3 4">2789STDY5834889</strain>
    </source>
</reference>
<protein>
    <submittedName>
        <fullName evidence="3">GMP synthase subunit B</fullName>
    </submittedName>
</protein>
<dbReference type="InterPro" id="IPR005232">
    <property type="entry name" value="LarE"/>
</dbReference>
<evidence type="ECO:0000313" key="3">
    <source>
        <dbReference type="EMBL" id="CUQ86264.1"/>
    </source>
</evidence>
<dbReference type="InterPro" id="IPR052188">
    <property type="entry name" value="Ni-pincer_cofactor_biosynth"/>
</dbReference>
<dbReference type="InterPro" id="IPR022310">
    <property type="entry name" value="NAD/GMP_synthase"/>
</dbReference>
<dbReference type="PANTHER" id="PTHR43169:SF2">
    <property type="entry name" value="NAD_GMP SYNTHASE DOMAIN-CONTAINING PROTEIN"/>
    <property type="match status" value="1"/>
</dbReference>
<dbReference type="GeneID" id="303256948"/>
<feature type="domain" description="NAD/GMP synthase" evidence="2">
    <location>
        <begin position="10"/>
        <end position="84"/>
    </location>
</feature>
<dbReference type="SUPFAM" id="SSF52402">
    <property type="entry name" value="Adenine nucleotide alpha hydrolases-like"/>
    <property type="match status" value="1"/>
</dbReference>
<dbReference type="OrthoDB" id="9776919at2"/>
<dbReference type="PANTHER" id="PTHR43169">
    <property type="entry name" value="EXSB FAMILY PROTEIN"/>
    <property type="match status" value="1"/>
</dbReference>
<evidence type="ECO:0000313" key="4">
    <source>
        <dbReference type="Proteomes" id="UP000078383"/>
    </source>
</evidence>
<dbReference type="InterPro" id="IPR014729">
    <property type="entry name" value="Rossmann-like_a/b/a_fold"/>
</dbReference>
<dbReference type="Gene3D" id="3.40.50.620">
    <property type="entry name" value="HUPs"/>
    <property type="match status" value="1"/>
</dbReference>
<evidence type="ECO:0000256" key="1">
    <source>
        <dbReference type="PIRSR" id="PIRSR006661-1"/>
    </source>
</evidence>
<dbReference type="Proteomes" id="UP000078383">
    <property type="component" value="Unassembled WGS sequence"/>
</dbReference>
<dbReference type="NCBIfam" id="TIGR00268">
    <property type="entry name" value="ATP-dependent sacrificial sulfur transferase LarE"/>
    <property type="match status" value="1"/>
</dbReference>
<evidence type="ECO:0000259" key="2">
    <source>
        <dbReference type="Pfam" id="PF02540"/>
    </source>
</evidence>
<sequence>MQDELHNKLAHLKEYIKELDSVAIAFSSGVDSTFLLKVAHEILGDNVMAITVQSGSFPKRELNEAIAFCKKEDIRHKVCQVDEMKIEGFSQNPPNRCYLCKHALFEKIGAIAEKNEIAYVAEGSNMDDLGDYRPGLQAVAELGVKSPLREAGLTKAEIRELSKEMGLSTWEKPSFACLASRFVYGETISKEKLIMVENAEQLLLEHGFRQFRVRMHGRMARIEVLPEEFLKLLQEEVREDIVKQFKQFGFTYVTMDLTGYRMGSMNETLDKKN</sequence>
<dbReference type="GO" id="GO:0016783">
    <property type="term" value="F:sulfurtransferase activity"/>
    <property type="evidence" value="ECO:0007669"/>
    <property type="project" value="InterPro"/>
</dbReference>
<name>A0A174ZGC3_9FIRM</name>
<gene>
    <name evidence="3" type="ORF">ERS852502_01308</name>
</gene>